<dbReference type="RefSeq" id="WP_241273257.1">
    <property type="nucleotide sequence ID" value="NZ_JAKZGS010000001.1"/>
</dbReference>
<organism evidence="2 3">
    <name type="scientific">Belliella calami</name>
    <dbReference type="NCBI Taxonomy" id="2923436"/>
    <lineage>
        <taxon>Bacteria</taxon>
        <taxon>Pseudomonadati</taxon>
        <taxon>Bacteroidota</taxon>
        <taxon>Cytophagia</taxon>
        <taxon>Cytophagales</taxon>
        <taxon>Cyclobacteriaceae</taxon>
        <taxon>Belliella</taxon>
    </lineage>
</organism>
<dbReference type="Proteomes" id="UP001165488">
    <property type="component" value="Unassembled WGS sequence"/>
</dbReference>
<dbReference type="InterPro" id="IPR024975">
    <property type="entry name" value="NOV_C"/>
</dbReference>
<protein>
    <submittedName>
        <fullName evidence="2">DUF3883 domain-containing protein</fullName>
    </submittedName>
</protein>
<proteinExistence type="predicted"/>
<accession>A0ABS9UJD4</accession>
<dbReference type="Pfam" id="PF13020">
    <property type="entry name" value="NOV_C"/>
    <property type="match status" value="1"/>
</dbReference>
<evidence type="ECO:0000313" key="2">
    <source>
        <dbReference type="EMBL" id="MCH7396737.1"/>
    </source>
</evidence>
<name>A0ABS9UJD4_9BACT</name>
<dbReference type="EMBL" id="JAKZGS010000001">
    <property type="protein sequence ID" value="MCH7396737.1"/>
    <property type="molecule type" value="Genomic_DNA"/>
</dbReference>
<evidence type="ECO:0000313" key="3">
    <source>
        <dbReference type="Proteomes" id="UP001165488"/>
    </source>
</evidence>
<sequence>MNPEIIKVYISEYKREFSRINRDEIYKWKAIKHFQEHFDLEAPDLASNIEFSMDEAKNLLASGQYWPKRMLRKNAELAPDRVREMLRILFDEDFDLGERIESFRADFKILNQENFGDDNDYQDHRALLVYLVLMYPERYFLYKFGMFKEFARLVEYPYQPKIGKVDNLGHYLSLCDLVKEYIEKDQELLSMHARRLDDSCYRDIEYHVLTQDFIYAVVRHLKEQSIEVDREPQFSAINFSINDSEDFNLKNTDPSFKGSTVNYIQNDIENKRTGDAGELWVLNYEKAYLINQGKPNLAKKIRHVSKDVGDGLGYDILSYSLDGSEKYIEVKTTKASFYKTFYVTNNELEWSKRNPDQYYLYRLYEFKDSSSQAKLQMIKGDLSSICQIPVSFKVDLESQS</sequence>
<feature type="domain" description="Protein NO VEIN C-terminal" evidence="1">
    <location>
        <begin position="277"/>
        <end position="370"/>
    </location>
</feature>
<comment type="caution">
    <text evidence="2">The sequence shown here is derived from an EMBL/GenBank/DDBJ whole genome shotgun (WGS) entry which is preliminary data.</text>
</comment>
<evidence type="ECO:0000259" key="1">
    <source>
        <dbReference type="Pfam" id="PF13020"/>
    </source>
</evidence>
<keyword evidence="3" id="KW-1185">Reference proteome</keyword>
<reference evidence="2" key="1">
    <citation type="submission" date="2022-03" db="EMBL/GenBank/DDBJ databases">
        <title>De novo assembled genomes of Belliella spp. (Cyclobacteriaceae) strains.</title>
        <authorList>
            <person name="Szabo A."/>
            <person name="Korponai K."/>
            <person name="Felfoldi T."/>
        </authorList>
    </citation>
    <scope>NUCLEOTIDE SEQUENCE</scope>
    <source>
        <strain evidence="2">DSM 107340</strain>
    </source>
</reference>
<gene>
    <name evidence="2" type="ORF">MM236_02005</name>
</gene>